<dbReference type="Proteomes" id="UP000504603">
    <property type="component" value="Unplaced"/>
</dbReference>
<evidence type="ECO:0000256" key="1">
    <source>
        <dbReference type="ARBA" id="ARBA00010834"/>
    </source>
</evidence>
<feature type="region of interest" description="Disordered" evidence="4">
    <location>
        <begin position="89"/>
        <end position="160"/>
    </location>
</feature>
<sequence length="172" mass="18430">MSFIKSANLISCRSSGGPGGSTIKAGSYQSHSPPETYLRGSPRSLLNFHSSMASLPFGLLQAASQSPTLSPRFFSFSKSETLGTSLRASTASLATSATSSPSSVPAVYCGRGDKKTEKGKRFNHSYGNARPRDKTKGRGTPRVPTPPAPPRKDKFEDDEKIKIEIDDSLFAR</sequence>
<keyword evidence="3" id="KW-0687">Ribonucleoprotein</keyword>
<dbReference type="GO" id="GO:0005840">
    <property type="term" value="C:ribosome"/>
    <property type="evidence" value="ECO:0007669"/>
    <property type="project" value="UniProtKB-KW"/>
</dbReference>
<evidence type="ECO:0000256" key="3">
    <source>
        <dbReference type="ARBA" id="ARBA00023274"/>
    </source>
</evidence>
<protein>
    <submittedName>
        <fullName evidence="6">30S ribosomal protein S31, chloroplastic</fullName>
    </submittedName>
</protein>
<feature type="region of interest" description="Disordered" evidence="4">
    <location>
        <begin position="15"/>
        <end position="36"/>
    </location>
</feature>
<evidence type="ECO:0000313" key="6">
    <source>
        <dbReference type="RefSeq" id="XP_022151467.1"/>
    </source>
</evidence>
<dbReference type="AlphaFoldDB" id="A0A6J1DDL3"/>
<dbReference type="GO" id="GO:0009536">
    <property type="term" value="C:plastid"/>
    <property type="evidence" value="ECO:0007669"/>
    <property type="project" value="TreeGrafter"/>
</dbReference>
<feature type="compositionally biased region" description="Low complexity" evidence="4">
    <location>
        <begin position="89"/>
        <end position="107"/>
    </location>
</feature>
<reference evidence="6" key="1">
    <citation type="submission" date="2025-08" db="UniProtKB">
        <authorList>
            <consortium name="RefSeq"/>
        </authorList>
    </citation>
    <scope>IDENTIFICATION</scope>
    <source>
        <strain evidence="6">OHB3-1</strain>
    </source>
</reference>
<accession>A0A6J1DDL3</accession>
<dbReference type="RefSeq" id="XP_022151467.1">
    <property type="nucleotide sequence ID" value="XM_022295775.1"/>
</dbReference>
<feature type="compositionally biased region" description="Basic and acidic residues" evidence="4">
    <location>
        <begin position="150"/>
        <end position="160"/>
    </location>
</feature>
<feature type="compositionally biased region" description="Basic and acidic residues" evidence="4">
    <location>
        <begin position="111"/>
        <end position="120"/>
    </location>
</feature>
<organism evidence="5 6">
    <name type="scientific">Momordica charantia</name>
    <name type="common">Bitter gourd</name>
    <name type="synonym">Balsam pear</name>
    <dbReference type="NCBI Taxonomy" id="3673"/>
    <lineage>
        <taxon>Eukaryota</taxon>
        <taxon>Viridiplantae</taxon>
        <taxon>Streptophyta</taxon>
        <taxon>Embryophyta</taxon>
        <taxon>Tracheophyta</taxon>
        <taxon>Spermatophyta</taxon>
        <taxon>Magnoliopsida</taxon>
        <taxon>eudicotyledons</taxon>
        <taxon>Gunneridae</taxon>
        <taxon>Pentapetalae</taxon>
        <taxon>rosids</taxon>
        <taxon>fabids</taxon>
        <taxon>Cucurbitales</taxon>
        <taxon>Cucurbitaceae</taxon>
        <taxon>Momordiceae</taxon>
        <taxon>Momordica</taxon>
    </lineage>
</organism>
<dbReference type="OrthoDB" id="694979at2759"/>
<dbReference type="GeneID" id="111019400"/>
<dbReference type="KEGG" id="mcha:111019400"/>
<proteinExistence type="inferred from homology"/>
<dbReference type="NCBIfam" id="TIGR04560">
    <property type="entry name" value="ribo_THX"/>
    <property type="match status" value="1"/>
</dbReference>
<keyword evidence="2 6" id="KW-0689">Ribosomal protein</keyword>
<evidence type="ECO:0000256" key="2">
    <source>
        <dbReference type="ARBA" id="ARBA00022980"/>
    </source>
</evidence>
<dbReference type="InterPro" id="IPR044695">
    <property type="entry name" value="Ribosomal_bTHXc/bTHXc_plant"/>
</dbReference>
<keyword evidence="5" id="KW-1185">Reference proteome</keyword>
<dbReference type="GO" id="GO:0032544">
    <property type="term" value="P:plastid translation"/>
    <property type="evidence" value="ECO:0007669"/>
    <property type="project" value="TreeGrafter"/>
</dbReference>
<name>A0A6J1DDL3_MOMCH</name>
<gene>
    <name evidence="6" type="primary">LOC111019400</name>
</gene>
<dbReference type="Pfam" id="PF17067">
    <property type="entry name" value="RPS31"/>
    <property type="match status" value="1"/>
</dbReference>
<dbReference type="InterPro" id="IPR030826">
    <property type="entry name" value="Ribosomal_bTHX/bTHXc/bTHXm"/>
</dbReference>
<dbReference type="PANTHER" id="PTHR34550">
    <property type="entry name" value="30S RIBOSOMAL PROTEIN S31, CHLOROPLASTIC"/>
    <property type="match status" value="1"/>
</dbReference>
<comment type="similarity">
    <text evidence="1">Belongs to the bacterial ribosomal protein bTHX family.</text>
</comment>
<dbReference type="PANTHER" id="PTHR34550:SF2">
    <property type="entry name" value="SMALL RIBOSOMAL SUBUNIT PROTEIN BTHXC"/>
    <property type="match status" value="1"/>
</dbReference>
<dbReference type="GO" id="GO:1990904">
    <property type="term" value="C:ribonucleoprotein complex"/>
    <property type="evidence" value="ECO:0007669"/>
    <property type="project" value="UniProtKB-KW"/>
</dbReference>
<evidence type="ECO:0000256" key="4">
    <source>
        <dbReference type="SAM" id="MobiDB-lite"/>
    </source>
</evidence>
<evidence type="ECO:0000313" key="5">
    <source>
        <dbReference type="Proteomes" id="UP000504603"/>
    </source>
</evidence>